<evidence type="ECO:0000313" key="2">
    <source>
        <dbReference type="EMBL" id="VAW99114.1"/>
    </source>
</evidence>
<name>A0A3B1AYH8_9ZZZZ</name>
<dbReference type="EMBL" id="UOFU01000161">
    <property type="protein sequence ID" value="VAW99114.1"/>
    <property type="molecule type" value="Genomic_DNA"/>
</dbReference>
<proteinExistence type="predicted"/>
<protein>
    <submittedName>
        <fullName evidence="2">Probable Co/Zn/Cd efflux system membrane fusion protein</fullName>
    </submittedName>
</protein>
<dbReference type="InterPro" id="IPR058627">
    <property type="entry name" value="MdtA-like_C"/>
</dbReference>
<dbReference type="GO" id="GO:0015562">
    <property type="term" value="F:efflux transmembrane transporter activity"/>
    <property type="evidence" value="ECO:0007669"/>
    <property type="project" value="TreeGrafter"/>
</dbReference>
<accession>A0A3B1AYH8</accession>
<dbReference type="AlphaFoldDB" id="A0A3B1AYH8"/>
<feature type="domain" description="Multidrug resistance protein MdtA-like C-terminal permuted SH3" evidence="1">
    <location>
        <begin position="43"/>
        <end position="98"/>
    </location>
</feature>
<gene>
    <name evidence="2" type="ORF">MNBD_GAMMA20-2260</name>
</gene>
<evidence type="ECO:0000259" key="1">
    <source>
        <dbReference type="Pfam" id="PF25967"/>
    </source>
</evidence>
<dbReference type="GO" id="GO:1990281">
    <property type="term" value="C:efflux pump complex"/>
    <property type="evidence" value="ECO:0007669"/>
    <property type="project" value="TreeGrafter"/>
</dbReference>
<dbReference type="Pfam" id="PF25967">
    <property type="entry name" value="RND-MFP_C"/>
    <property type="match status" value="1"/>
</dbReference>
<dbReference type="PANTHER" id="PTHR30469">
    <property type="entry name" value="MULTIDRUG RESISTANCE PROTEIN MDTA"/>
    <property type="match status" value="1"/>
</dbReference>
<sequence>MLEIEKQARTVDIEADFTNPADTTRLLPGYSADVEIILQTRENVLYIPTEALLEGQRVLVYDPDSETLQSRQVETGLSNWKLTEISSGLEEGEQVVLSVDRKGVEPGALATPENIAGQAG</sequence>
<organism evidence="2">
    <name type="scientific">hydrothermal vent metagenome</name>
    <dbReference type="NCBI Taxonomy" id="652676"/>
    <lineage>
        <taxon>unclassified sequences</taxon>
        <taxon>metagenomes</taxon>
        <taxon>ecological metagenomes</taxon>
    </lineage>
</organism>
<dbReference type="Gene3D" id="2.40.420.20">
    <property type="match status" value="1"/>
</dbReference>
<reference evidence="2" key="1">
    <citation type="submission" date="2018-06" db="EMBL/GenBank/DDBJ databases">
        <authorList>
            <person name="Zhirakovskaya E."/>
        </authorList>
    </citation>
    <scope>NUCLEOTIDE SEQUENCE</scope>
</reference>